<evidence type="ECO:0000256" key="8">
    <source>
        <dbReference type="PIRSR" id="PIRSR602081-2"/>
    </source>
</evidence>
<dbReference type="SUPFAM" id="SSF55785">
    <property type="entry name" value="PYP-like sensor domain (PAS domain)"/>
    <property type="match status" value="1"/>
</dbReference>
<dbReference type="GO" id="GO:0006281">
    <property type="term" value="P:DNA repair"/>
    <property type="evidence" value="ECO:0007669"/>
    <property type="project" value="InterPro"/>
</dbReference>
<dbReference type="InterPro" id="IPR035965">
    <property type="entry name" value="PAS-like_dom_sf"/>
</dbReference>
<dbReference type="InterPro" id="IPR011006">
    <property type="entry name" value="CheY-like_superfamily"/>
</dbReference>
<dbReference type="Pfam" id="PF26131">
    <property type="entry name" value="PAS-like"/>
    <property type="match status" value="1"/>
</dbReference>
<gene>
    <name evidence="16" type="ORF">BLS_005586</name>
</gene>
<dbReference type="SUPFAM" id="SSF55874">
    <property type="entry name" value="ATPase domain of HSP90 chaperone/DNA topoisomerase II/histidine kinase"/>
    <property type="match status" value="1"/>
</dbReference>
<feature type="coiled-coil region" evidence="10">
    <location>
        <begin position="1142"/>
        <end position="1176"/>
    </location>
</feature>
<dbReference type="EMBL" id="WNWQ01000039">
    <property type="protein sequence ID" value="KAE9982663.1"/>
    <property type="molecule type" value="Genomic_DNA"/>
</dbReference>
<dbReference type="SMART" id="SM00091">
    <property type="entry name" value="PAS"/>
    <property type="match status" value="1"/>
</dbReference>
<evidence type="ECO:0000259" key="12">
    <source>
        <dbReference type="PROSITE" id="PS50109"/>
    </source>
</evidence>
<dbReference type="Gene3D" id="3.40.50.2300">
    <property type="match status" value="1"/>
</dbReference>
<dbReference type="InterPro" id="IPR058846">
    <property type="entry name" value="PAS-like"/>
</dbReference>
<organism evidence="16 17">
    <name type="scientific">Venturia inaequalis</name>
    <name type="common">Apple scab fungus</name>
    <dbReference type="NCBI Taxonomy" id="5025"/>
    <lineage>
        <taxon>Eukaryota</taxon>
        <taxon>Fungi</taxon>
        <taxon>Dikarya</taxon>
        <taxon>Ascomycota</taxon>
        <taxon>Pezizomycotina</taxon>
        <taxon>Dothideomycetes</taxon>
        <taxon>Pleosporomycetidae</taxon>
        <taxon>Venturiales</taxon>
        <taxon>Venturiaceae</taxon>
        <taxon>Venturia</taxon>
    </lineage>
</organism>
<dbReference type="InterPro" id="IPR036134">
    <property type="entry name" value="Crypto/Photolyase_FAD-like_sf"/>
</dbReference>
<keyword evidence="6" id="KW-0157">Chromophore</keyword>
<keyword evidence="10" id="KW-0175">Coiled coil</keyword>
<comment type="cofactor">
    <cofactor evidence="1">
        <name>(6R)-5,10-methylene-5,6,7,8-tetrahydrofolate</name>
        <dbReference type="ChEBI" id="CHEBI:15636"/>
    </cofactor>
</comment>
<feature type="site" description="Electron transfer via tryptophanyl radical" evidence="8">
    <location>
        <position position="495"/>
    </location>
</feature>
<dbReference type="GO" id="GO:0000155">
    <property type="term" value="F:phosphorelay sensor kinase activity"/>
    <property type="evidence" value="ECO:0007669"/>
    <property type="project" value="InterPro"/>
</dbReference>
<dbReference type="Pfam" id="PF02518">
    <property type="entry name" value="HATPase_c"/>
    <property type="match status" value="1"/>
</dbReference>
<evidence type="ECO:0000259" key="14">
    <source>
        <dbReference type="PROSITE" id="PS50113"/>
    </source>
</evidence>
<feature type="domain" description="Photolyase/cryptochrome alpha/beta" evidence="15">
    <location>
        <begin position="6"/>
        <end position="185"/>
    </location>
</feature>
<keyword evidence="5 7" id="KW-0274">FAD</keyword>
<dbReference type="InterPro" id="IPR005467">
    <property type="entry name" value="His_kinase_dom"/>
</dbReference>
<evidence type="ECO:0000256" key="3">
    <source>
        <dbReference type="ARBA" id="ARBA00022553"/>
    </source>
</evidence>
<protein>
    <recommendedName>
        <fullName evidence="18">Cryptochrome DASH</fullName>
    </recommendedName>
</protein>
<dbReference type="InterPro" id="IPR000014">
    <property type="entry name" value="PAS"/>
</dbReference>
<keyword evidence="3 9" id="KW-0597">Phosphoprotein</keyword>
<dbReference type="InterPro" id="IPR001789">
    <property type="entry name" value="Sig_transdc_resp-reg_receiver"/>
</dbReference>
<keyword evidence="4 7" id="KW-0285">Flavoprotein</keyword>
<dbReference type="Pfam" id="PF03441">
    <property type="entry name" value="FAD_binding_7"/>
    <property type="match status" value="1"/>
</dbReference>
<dbReference type="CDD" id="cd17546">
    <property type="entry name" value="REC_hyHK_CKI1_RcsC-like"/>
    <property type="match status" value="1"/>
</dbReference>
<feature type="domain" description="Histidine kinase" evidence="12">
    <location>
        <begin position="1324"/>
        <end position="1600"/>
    </location>
</feature>
<dbReference type="InterPro" id="IPR014133">
    <property type="entry name" value="Cry_DASH"/>
</dbReference>
<dbReference type="CDD" id="cd00082">
    <property type="entry name" value="HisKA"/>
    <property type="match status" value="1"/>
</dbReference>
<dbReference type="SUPFAM" id="SSF48173">
    <property type="entry name" value="Cryptochrome/photolyase FAD-binding domain"/>
    <property type="match status" value="1"/>
</dbReference>
<dbReference type="Pfam" id="PF00072">
    <property type="entry name" value="Response_reg"/>
    <property type="match status" value="1"/>
</dbReference>
<feature type="site" description="Electron transfer via tryptophanyl radical" evidence="8">
    <location>
        <position position="518"/>
    </location>
</feature>
<sequence>MAASPRILIYLLRRDLRFQDNPIFHEISKAHKKHPHSFTHLLPIYVFNSQQVEVGGFIPAAEESAATPKSPYPEARSQVAGFWRCGPHRAKFLAESVWDLKETLRKNNSDLLLRTGRLADVLRDAYDHFSVSDEKEEASSKLQAKIVGVWMTSDEGSEEKIDESLVREVTEEHGSEFRLFNDEKYYIDDRDLPFKSIQHLSDIFTSFRKTLEPLREQPRTPLPAPATLPPLPEASNIPPQSSPFVIPDTYDEVIANILRPLDLSRDLSKPPVWPTARSANEPVITSAHPFQGGETHGLKRLDHLFTSGAMSGYKDTRNGLIGADFSTKLSAYLAIGCITSRQIHADMVFFEDGESATSNPAKTILTPAERKDRLNRWKHADGFGAGENAGTAGVRFELLWRDYFRLVQRRYGTKLYFLSGLRGTRDKSWKELGGPKDDAADPLSPSNILDRFQCGTTGVGLIDASQRELYLTGYASNRVRQNVASFLSKHMNVDWRLGAEWYECMLVDYDSASNWGNWQYVAGVGNDPRTGRVFNPVKQALDYDPRGEYIKGWVPELRDVDIGVRNESDHPDNEKLLGLYQAWRLPHFEKERLVKRDPHFKDGSNNLTKAAAELFSIRNLTRDALSNLSLEESLSVDPRPTFAVRLDLTAPATTTAGRDQLRIAYSNPVLVERTTLLDDISGKSAENNKIISSYAAFRRWVLDSNHKNSAPFMFKEFLWTAYTLHHKTHSYKIIGGTTINSLWSDQCNEKSEAPIADEDGDDCESESNGLERIHSLDPATLFKHEDAKGQSTNLDWTQPRPPSNLSDHVRYARGVDWKSTPLGPIEGWETGLKAAANLVMADTHAAVIFWRTEGTMIYNEKYSRIIEGLHPCMGQSCFTALKDYTDHILPLFNQMKKTGQSIYVEDQPLFVRRDGLIEETYFCLKFSPIIGEDGRVAGFYESIVESTDRILLDRRVNTFIDVGSCTATARSLDDFWPSAMEALSKNPKDVPFALIYTIEDSNHPSRISSTFSNTSLKANTTAVLSGSLGVPRDHEAAPPMINLADSDDGFAPFFRKAMNSQESTVLHLADGSLPPHLVASINSPSFGDPVKSVAITTISPTGSDQILGFFVLGLNPRHPFDDGFTSFITATSRLLATACCSVVLLEEVREDLSTRLEAHQKRLESQEQRFEKIASRAHVGIFAAQPDGEYTYRNERWFDIFQIAKEEHLIQHAWPMLVEEEDLKQCEHAWMTLSQELTPVNFELRLRRTFDPGEEISPGANNPEEHKMWILISAYPEVAEDGSLKEVIGVVTDISRLKYAQHIQRRHTEDASAHAKALESFIDTTSHEMRNPLSAIIHCADALLETANQVYSTYERTEDIPTERRGLIETAFESAQTILQCANFQRRIVDDVLTMSKLENGLLVVTPVDVQPSIEVYHALKMFEAEAKEAKVQMGDLIVEQGYHDNAVSWVLFDPTRVIQIFINLITNAIKFTRFEQERHINISIDASTTEPAPTSHGVTYFQSSLKQHDPTGGQSWGDGDIVWIIITVEDTGRGLDLHEKSLLFNRFSQASPKTHIHYGGNGLGLFISRRLAELQGGAIGFESVPGKGSTFSFYVKARRSTNRSPTSHVGNGLDPQYPLKLPKTPLRRATTQAIFPSHTESQESEEDKPDVIHILVVEDNLVNQRVLAKQLRKLGAIVDVANHGVEALSHLELTKHWTAPKTSERELNVILMDWEMPVMDGVTCARRIRELQGDGSIRAHIPIIGTTANARATQIDEALAAGMDDVVSKPFRVPELMARIDTLLRRLESSRRP</sequence>
<accession>A0A8H3V7P5</accession>
<evidence type="ECO:0000256" key="5">
    <source>
        <dbReference type="ARBA" id="ARBA00022827"/>
    </source>
</evidence>
<evidence type="ECO:0000256" key="4">
    <source>
        <dbReference type="ARBA" id="ARBA00022630"/>
    </source>
</evidence>
<dbReference type="InterPro" id="IPR014729">
    <property type="entry name" value="Rossmann-like_a/b/a_fold"/>
</dbReference>
<dbReference type="PRINTS" id="PR00147">
    <property type="entry name" value="DNAPHOTLYASE"/>
</dbReference>
<feature type="compositionally biased region" description="Pro residues" evidence="11">
    <location>
        <begin position="220"/>
        <end position="232"/>
    </location>
</feature>
<dbReference type="InterPro" id="IPR005101">
    <property type="entry name" value="Cryptochr/Photolyase_FAD-bd"/>
</dbReference>
<reference evidence="16 17" key="1">
    <citation type="submission" date="2019-11" db="EMBL/GenBank/DDBJ databases">
        <title>Venturia inaequalis Genome Resource.</title>
        <authorList>
            <person name="Lichtner F.J."/>
        </authorList>
    </citation>
    <scope>NUCLEOTIDE SEQUENCE [LARGE SCALE GENOMIC DNA]</scope>
    <source>
        <strain evidence="16">Bline_iso_100314</strain>
    </source>
</reference>
<dbReference type="InterPro" id="IPR036155">
    <property type="entry name" value="Crypto/Photolyase_N_sf"/>
</dbReference>
<feature type="binding site" evidence="7">
    <location>
        <begin position="326"/>
        <end position="330"/>
    </location>
    <ligand>
        <name>FAD</name>
        <dbReference type="ChEBI" id="CHEBI:57692"/>
    </ligand>
</feature>
<feature type="domain" description="PAC" evidence="14">
    <location>
        <begin position="1240"/>
        <end position="1306"/>
    </location>
</feature>
<dbReference type="PROSITE" id="PS50109">
    <property type="entry name" value="HIS_KIN"/>
    <property type="match status" value="1"/>
</dbReference>
<dbReference type="SMART" id="SM00387">
    <property type="entry name" value="HATPase_c"/>
    <property type="match status" value="1"/>
</dbReference>
<evidence type="ECO:0000256" key="10">
    <source>
        <dbReference type="SAM" id="Coils"/>
    </source>
</evidence>
<dbReference type="Gene3D" id="1.10.287.130">
    <property type="match status" value="1"/>
</dbReference>
<dbReference type="InterPro" id="IPR036890">
    <property type="entry name" value="HATPase_C_sf"/>
</dbReference>
<dbReference type="SUPFAM" id="SSF52425">
    <property type="entry name" value="Cryptochrome/photolyase, N-terminal domain"/>
    <property type="match status" value="1"/>
</dbReference>
<dbReference type="Gene3D" id="1.10.579.10">
    <property type="entry name" value="DNA Cyclobutane Dipyrimidine Photolyase, subunit A, domain 3"/>
    <property type="match status" value="1"/>
</dbReference>
<feature type="binding site" evidence="7">
    <location>
        <begin position="397"/>
        <end position="404"/>
    </location>
    <ligand>
        <name>FAD</name>
        <dbReference type="ChEBI" id="CHEBI:57692"/>
    </ligand>
</feature>
<comment type="similarity">
    <text evidence="2">Belongs to the DNA photolyase class-1 family.</text>
</comment>
<evidence type="ECO:0000256" key="9">
    <source>
        <dbReference type="PROSITE-ProRule" id="PRU00169"/>
    </source>
</evidence>
<dbReference type="CDD" id="cd00130">
    <property type="entry name" value="PAS"/>
    <property type="match status" value="1"/>
</dbReference>
<dbReference type="PROSITE" id="PS50110">
    <property type="entry name" value="RESPONSE_REGULATORY"/>
    <property type="match status" value="1"/>
</dbReference>
<dbReference type="PANTHER" id="PTHR43719">
    <property type="entry name" value="TWO-COMPONENT HISTIDINE KINASE"/>
    <property type="match status" value="1"/>
</dbReference>
<comment type="cofactor">
    <cofactor evidence="7">
        <name>FAD</name>
        <dbReference type="ChEBI" id="CHEBI:57692"/>
    </cofactor>
    <text evidence="7">Binds 1 FAD per subunit.</text>
</comment>
<feature type="modified residue" description="4-aspartylphosphate" evidence="9">
    <location>
        <position position="1714"/>
    </location>
</feature>
<proteinExistence type="inferred from homology"/>
<evidence type="ECO:0000259" key="15">
    <source>
        <dbReference type="PROSITE" id="PS51645"/>
    </source>
</evidence>
<dbReference type="GO" id="GO:0003913">
    <property type="term" value="F:DNA photolyase activity"/>
    <property type="evidence" value="ECO:0007669"/>
    <property type="project" value="InterPro"/>
</dbReference>
<evidence type="ECO:0000256" key="6">
    <source>
        <dbReference type="ARBA" id="ARBA00022991"/>
    </source>
</evidence>
<dbReference type="Gene3D" id="3.30.565.10">
    <property type="entry name" value="Histidine kinase-like ATPase, C-terminal domain"/>
    <property type="match status" value="1"/>
</dbReference>
<dbReference type="PANTHER" id="PTHR43719:SF30">
    <property type="entry name" value="TWO-COMPONENT SYSTEM RESPONSE REGULATOR"/>
    <property type="match status" value="1"/>
</dbReference>
<dbReference type="InterPro" id="IPR003594">
    <property type="entry name" value="HATPase_dom"/>
</dbReference>
<dbReference type="InterPro" id="IPR000700">
    <property type="entry name" value="PAS-assoc_C"/>
</dbReference>
<dbReference type="InterPro" id="IPR036097">
    <property type="entry name" value="HisK_dim/P_sf"/>
</dbReference>
<evidence type="ECO:0000313" key="16">
    <source>
        <dbReference type="EMBL" id="KAE9982663.1"/>
    </source>
</evidence>
<evidence type="ECO:0008006" key="18">
    <source>
        <dbReference type="Google" id="ProtNLM"/>
    </source>
</evidence>
<comment type="caution">
    <text evidence="16">The sequence shown here is derived from an EMBL/GenBank/DDBJ whole genome shotgun (WGS) entry which is preliminary data.</text>
</comment>
<dbReference type="PROSITE" id="PS50113">
    <property type="entry name" value="PAC"/>
    <property type="match status" value="1"/>
</dbReference>
<evidence type="ECO:0000256" key="1">
    <source>
        <dbReference type="ARBA" id="ARBA00001932"/>
    </source>
</evidence>
<evidence type="ECO:0000259" key="13">
    <source>
        <dbReference type="PROSITE" id="PS50110"/>
    </source>
</evidence>
<feature type="region of interest" description="Disordered" evidence="11">
    <location>
        <begin position="216"/>
        <end position="238"/>
    </location>
</feature>
<dbReference type="SMART" id="SM00388">
    <property type="entry name" value="HisKA"/>
    <property type="match status" value="1"/>
</dbReference>
<dbReference type="Gene3D" id="3.30.450.20">
    <property type="entry name" value="PAS domain"/>
    <property type="match status" value="2"/>
</dbReference>
<dbReference type="SMART" id="SM00448">
    <property type="entry name" value="REC"/>
    <property type="match status" value="1"/>
</dbReference>
<dbReference type="Pfam" id="PF00875">
    <property type="entry name" value="DNA_photolyase"/>
    <property type="match status" value="1"/>
</dbReference>
<dbReference type="NCBIfam" id="TIGR02765">
    <property type="entry name" value="crypto_DASH"/>
    <property type="match status" value="1"/>
</dbReference>
<feature type="domain" description="Response regulatory" evidence="13">
    <location>
        <begin position="1654"/>
        <end position="1785"/>
    </location>
</feature>
<name>A0A8H3V7P5_VENIN</name>
<evidence type="ECO:0000256" key="2">
    <source>
        <dbReference type="ARBA" id="ARBA00005862"/>
    </source>
</evidence>
<dbReference type="InterPro" id="IPR050956">
    <property type="entry name" value="2C_system_His_kinase"/>
</dbReference>
<evidence type="ECO:0000313" key="17">
    <source>
        <dbReference type="Proteomes" id="UP000433883"/>
    </source>
</evidence>
<feature type="site" description="Electron transfer via tryptophanyl radical" evidence="8">
    <location>
        <position position="429"/>
    </location>
</feature>
<evidence type="ECO:0000256" key="11">
    <source>
        <dbReference type="SAM" id="MobiDB-lite"/>
    </source>
</evidence>
<dbReference type="Gene3D" id="3.40.50.620">
    <property type="entry name" value="HUPs"/>
    <property type="match status" value="1"/>
</dbReference>
<dbReference type="InterPro" id="IPR003661">
    <property type="entry name" value="HisK_dim/P_dom"/>
</dbReference>
<dbReference type="Pfam" id="PF00512">
    <property type="entry name" value="HisKA"/>
    <property type="match status" value="1"/>
</dbReference>
<dbReference type="InterPro" id="IPR006050">
    <property type="entry name" value="DNA_photolyase_N"/>
</dbReference>
<dbReference type="InterPro" id="IPR002081">
    <property type="entry name" value="Cryptochrome/DNA_photolyase_1"/>
</dbReference>
<feature type="binding site" evidence="7">
    <location>
        <begin position="508"/>
        <end position="510"/>
    </location>
    <ligand>
        <name>FAD</name>
        <dbReference type="ChEBI" id="CHEBI:57692"/>
    </ligand>
</feature>
<dbReference type="Gene3D" id="1.25.40.80">
    <property type="match status" value="1"/>
</dbReference>
<dbReference type="SUPFAM" id="SSF47384">
    <property type="entry name" value="Homodimeric domain of signal transducing histidine kinase"/>
    <property type="match status" value="1"/>
</dbReference>
<dbReference type="Proteomes" id="UP000433883">
    <property type="component" value="Unassembled WGS sequence"/>
</dbReference>
<feature type="binding site" evidence="7">
    <location>
        <position position="313"/>
    </location>
    <ligand>
        <name>FAD</name>
        <dbReference type="ChEBI" id="CHEBI:57692"/>
    </ligand>
</feature>
<evidence type="ECO:0000256" key="7">
    <source>
        <dbReference type="PIRSR" id="PIRSR602081-1"/>
    </source>
</evidence>
<dbReference type="SUPFAM" id="SSF52172">
    <property type="entry name" value="CheY-like"/>
    <property type="match status" value="1"/>
</dbReference>
<dbReference type="PROSITE" id="PS51645">
    <property type="entry name" value="PHR_CRY_ALPHA_BETA"/>
    <property type="match status" value="1"/>
</dbReference>